<keyword evidence="2 5" id="KW-0547">Nucleotide-binding</keyword>
<comment type="similarity">
    <text evidence="1 5 7">Belongs to the FtsZ family.</text>
</comment>
<evidence type="ECO:0000256" key="5">
    <source>
        <dbReference type="HAMAP-Rule" id="MF_00909"/>
    </source>
</evidence>
<keyword evidence="5" id="KW-0963">Cytoplasm</keyword>
<dbReference type="GO" id="GO:0016740">
    <property type="term" value="F:transferase activity"/>
    <property type="evidence" value="ECO:0007669"/>
    <property type="project" value="UniProtKB-KW"/>
</dbReference>
<dbReference type="InterPro" id="IPR020805">
    <property type="entry name" value="Cell_div_FtsZ_CS"/>
</dbReference>
<dbReference type="InterPro" id="IPR045061">
    <property type="entry name" value="FtsZ/CetZ"/>
</dbReference>
<feature type="binding site" evidence="5">
    <location>
        <begin position="108"/>
        <end position="110"/>
    </location>
    <ligand>
        <name>GTP</name>
        <dbReference type="ChEBI" id="CHEBI:37565"/>
    </ligand>
</feature>
<dbReference type="PROSITE" id="PS01135">
    <property type="entry name" value="FTSZ_2"/>
    <property type="match status" value="1"/>
</dbReference>
<comment type="subunit">
    <text evidence="5">Homodimer. Polymerizes to form a dynamic ring structure in a strictly GTP-dependent manner. Interacts directly with several other division proteins.</text>
</comment>
<evidence type="ECO:0000256" key="7">
    <source>
        <dbReference type="RuleBase" id="RU000631"/>
    </source>
</evidence>
<evidence type="ECO:0000256" key="1">
    <source>
        <dbReference type="ARBA" id="ARBA00009690"/>
    </source>
</evidence>
<dbReference type="Gene3D" id="3.30.1330.20">
    <property type="entry name" value="Tubulin/FtsZ, C-terminal domain"/>
    <property type="match status" value="1"/>
</dbReference>
<protein>
    <recommendedName>
        <fullName evidence="5 6">Cell division protein FtsZ</fullName>
    </recommendedName>
</protein>
<dbReference type="InterPro" id="IPR008280">
    <property type="entry name" value="Tub_FtsZ_C"/>
</dbReference>
<keyword evidence="11" id="KW-0808">Transferase</keyword>
<evidence type="ECO:0000256" key="6">
    <source>
        <dbReference type="NCBIfam" id="TIGR00065"/>
    </source>
</evidence>
<evidence type="ECO:0000313" key="11">
    <source>
        <dbReference type="EMBL" id="WGX75875.1"/>
    </source>
</evidence>
<dbReference type="InterPro" id="IPR018316">
    <property type="entry name" value="Tubulin/FtsZ_2-layer-sand-dom"/>
</dbReference>
<dbReference type="PANTHER" id="PTHR30314">
    <property type="entry name" value="CELL DIVISION PROTEIN FTSZ-RELATED"/>
    <property type="match status" value="1"/>
</dbReference>
<dbReference type="Pfam" id="PF00091">
    <property type="entry name" value="Tubulin"/>
    <property type="match status" value="1"/>
</dbReference>
<evidence type="ECO:0000256" key="2">
    <source>
        <dbReference type="ARBA" id="ARBA00022741"/>
    </source>
</evidence>
<feature type="binding site" evidence="5">
    <location>
        <position position="187"/>
    </location>
    <ligand>
        <name>GTP</name>
        <dbReference type="ChEBI" id="CHEBI:37565"/>
    </ligand>
</feature>
<dbReference type="InterPro" id="IPR003008">
    <property type="entry name" value="Tubulin_FtsZ_GTPase"/>
</dbReference>
<evidence type="ECO:0000313" key="12">
    <source>
        <dbReference type="Proteomes" id="UP001239169"/>
    </source>
</evidence>
<keyword evidence="5 7" id="KW-0132">Cell division</keyword>
<keyword evidence="4 5" id="KW-0717">Septation</keyword>
<dbReference type="SMART" id="SM00865">
    <property type="entry name" value="Tubulin_C"/>
    <property type="match status" value="1"/>
</dbReference>
<evidence type="ECO:0000256" key="3">
    <source>
        <dbReference type="ARBA" id="ARBA00023134"/>
    </source>
</evidence>
<keyword evidence="5 7" id="KW-0131">Cell cycle</keyword>
<evidence type="ECO:0000256" key="8">
    <source>
        <dbReference type="SAM" id="MobiDB-lite"/>
    </source>
</evidence>
<dbReference type="PRINTS" id="PR00423">
    <property type="entry name" value="CELLDVISFTSZ"/>
</dbReference>
<evidence type="ECO:0000256" key="4">
    <source>
        <dbReference type="ARBA" id="ARBA00023210"/>
    </source>
</evidence>
<comment type="subcellular location">
    <subcellularLocation>
        <location evidence="5">Cytoplasm</location>
    </subcellularLocation>
    <text evidence="5">Assembles at midcell at the inner surface of the cytoplasmic membrane.</text>
</comment>
<dbReference type="PANTHER" id="PTHR30314:SF3">
    <property type="entry name" value="MITOCHONDRIAL DIVISION PROTEIN FSZA"/>
    <property type="match status" value="1"/>
</dbReference>
<dbReference type="SMART" id="SM00864">
    <property type="entry name" value="Tubulin"/>
    <property type="match status" value="1"/>
</dbReference>
<evidence type="ECO:0000259" key="10">
    <source>
        <dbReference type="SMART" id="SM00865"/>
    </source>
</evidence>
<dbReference type="Proteomes" id="UP001239169">
    <property type="component" value="Chromosome"/>
</dbReference>
<dbReference type="HAMAP" id="MF_00909">
    <property type="entry name" value="FtsZ"/>
    <property type="match status" value="1"/>
</dbReference>
<proteinExistence type="inferred from homology"/>
<dbReference type="InterPro" id="IPR036525">
    <property type="entry name" value="Tubulin/FtsZ_GTPase_sf"/>
</dbReference>
<dbReference type="InterPro" id="IPR024757">
    <property type="entry name" value="FtsZ_C"/>
</dbReference>
<feature type="domain" description="Tubulin/FtsZ 2-layer sandwich" evidence="10">
    <location>
        <begin position="207"/>
        <end position="324"/>
    </location>
</feature>
<feature type="binding site" evidence="5">
    <location>
        <position position="139"/>
    </location>
    <ligand>
        <name>GTP</name>
        <dbReference type="ChEBI" id="CHEBI:37565"/>
    </ligand>
</feature>
<dbReference type="NCBIfam" id="TIGR00065">
    <property type="entry name" value="ftsZ"/>
    <property type="match status" value="1"/>
</dbReference>
<dbReference type="Pfam" id="PF12327">
    <property type="entry name" value="FtsZ_C"/>
    <property type="match status" value="1"/>
</dbReference>
<reference evidence="11 12" key="1">
    <citation type="submission" date="2023-04" db="EMBL/GenBank/DDBJ databases">
        <title>Bacteria Genome Submission.</title>
        <authorList>
            <person name="Isaac P."/>
        </authorList>
    </citation>
    <scope>NUCLEOTIDE SEQUENCE [LARGE SCALE GENOMIC DNA]</scope>
    <source>
        <strain evidence="11 12">SampleS7P1</strain>
    </source>
</reference>
<dbReference type="InterPro" id="IPR000158">
    <property type="entry name" value="Cell_div_FtsZ"/>
</dbReference>
<feature type="binding site" evidence="5">
    <location>
        <position position="143"/>
    </location>
    <ligand>
        <name>GTP</name>
        <dbReference type="ChEBI" id="CHEBI:37565"/>
    </ligand>
</feature>
<keyword evidence="12" id="KW-1185">Reference proteome</keyword>
<keyword evidence="3 5" id="KW-0342">GTP-binding</keyword>
<dbReference type="Gene3D" id="3.40.50.1440">
    <property type="entry name" value="Tubulin/FtsZ, GTPase domain"/>
    <property type="match status" value="1"/>
</dbReference>
<dbReference type="InterPro" id="IPR037103">
    <property type="entry name" value="Tubulin/FtsZ-like_C"/>
</dbReference>
<dbReference type="GO" id="GO:0051301">
    <property type="term" value="P:cell division"/>
    <property type="evidence" value="ECO:0007669"/>
    <property type="project" value="UniProtKB-KW"/>
</dbReference>
<feature type="region of interest" description="Disordered" evidence="8">
    <location>
        <begin position="341"/>
        <end position="393"/>
    </location>
</feature>
<sequence length="393" mass="42441">MLNFDVEMDNFAKIKVIGVGGGGNNAVNRMVEAQLKGVEFIAVNTDKQALYTSKAEHKIQVGEKLTRGLGAGANPEVGKKSAEESKDEILKVLEGADMVFVTAGMGGGTGTGAAPVVAQLAKEMGILTVGVVTKPFAFEGKVRMKNAEQGIKELKTKVDTLITIPNDRLLQIVQKNTSMLEAFSIADDVLKQGIESISDLIAAPGLINLDFADVQSIMKEKGLAHMGMGKAQGENRAIEAARQAIQSPLLETSIKGAKGVLLNITGGANLGLFEINEASTLVQESCDSEANIIFGATIKEDLKDDLVITVIATGFEDGQDMDLDLINRNNAMNQGQHQNFQQNSLNHNPARETQRPVMPEQKQEEETVVKQNTSSTYIESDDMEIPTFLRRRR</sequence>
<accession>A0ABY8R2W3</accession>
<dbReference type="SUPFAM" id="SSF55307">
    <property type="entry name" value="Tubulin C-terminal domain-like"/>
    <property type="match status" value="1"/>
</dbReference>
<dbReference type="CDD" id="cd02201">
    <property type="entry name" value="FtsZ_type1"/>
    <property type="match status" value="1"/>
</dbReference>
<dbReference type="PROSITE" id="PS01134">
    <property type="entry name" value="FTSZ_1"/>
    <property type="match status" value="1"/>
</dbReference>
<gene>
    <name evidence="5 11" type="primary">ftsZ</name>
    <name evidence="11" type="ORF">QJS64_18685</name>
</gene>
<feature type="binding site" evidence="5">
    <location>
        <begin position="21"/>
        <end position="25"/>
    </location>
    <ligand>
        <name>GTP</name>
        <dbReference type="ChEBI" id="CHEBI:37565"/>
    </ligand>
</feature>
<dbReference type="SUPFAM" id="SSF52490">
    <property type="entry name" value="Tubulin nucleotide-binding domain-like"/>
    <property type="match status" value="1"/>
</dbReference>
<organism evidence="11 12">
    <name type="scientific">Paraclostridium bifermentans</name>
    <name type="common">Clostridium bifermentans</name>
    <dbReference type="NCBI Taxonomy" id="1490"/>
    <lineage>
        <taxon>Bacteria</taxon>
        <taxon>Bacillati</taxon>
        <taxon>Bacillota</taxon>
        <taxon>Clostridia</taxon>
        <taxon>Peptostreptococcales</taxon>
        <taxon>Peptostreptococcaceae</taxon>
        <taxon>Paraclostridium</taxon>
    </lineage>
</organism>
<evidence type="ECO:0000259" key="9">
    <source>
        <dbReference type="SMART" id="SM00864"/>
    </source>
</evidence>
<name>A0ABY8R2W3_PARBF</name>
<feature type="domain" description="Tubulin/FtsZ GTPase" evidence="9">
    <location>
        <begin position="13"/>
        <end position="205"/>
    </location>
</feature>
<comment type="function">
    <text evidence="5 7">Essential cell division protein that forms a contractile ring structure (Z ring) at the future cell division site. The regulation of the ring assembly controls the timing and the location of cell division. One of the functions of the FtsZ ring is to recruit other cell division proteins to the septum to produce a new cell wall between the dividing cells. Binds GTP and shows GTPase activity.</text>
</comment>
<dbReference type="EMBL" id="CP124685">
    <property type="protein sequence ID" value="WGX75875.1"/>
    <property type="molecule type" value="Genomic_DNA"/>
</dbReference>